<dbReference type="PANTHER" id="PTHR11533">
    <property type="entry name" value="PROTEASE M1 ZINC METALLOPROTEASE"/>
    <property type="match status" value="1"/>
</dbReference>
<proteinExistence type="predicted"/>
<dbReference type="Pfam" id="PF17900">
    <property type="entry name" value="Peptidase_M1_N"/>
    <property type="match status" value="1"/>
</dbReference>
<dbReference type="GO" id="GO:0043171">
    <property type="term" value="P:peptide catabolic process"/>
    <property type="evidence" value="ECO:0007669"/>
    <property type="project" value="TreeGrafter"/>
</dbReference>
<dbReference type="SUPFAM" id="SSF63737">
    <property type="entry name" value="Leukotriene A4 hydrolase N-terminal domain"/>
    <property type="match status" value="1"/>
</dbReference>
<dbReference type="InterPro" id="IPR050344">
    <property type="entry name" value="Peptidase_M1_aminopeptidases"/>
</dbReference>
<dbReference type="GO" id="GO:0006508">
    <property type="term" value="P:proteolysis"/>
    <property type="evidence" value="ECO:0007669"/>
    <property type="project" value="InterPro"/>
</dbReference>
<evidence type="ECO:0000259" key="1">
    <source>
        <dbReference type="Pfam" id="PF17900"/>
    </source>
</evidence>
<protein>
    <recommendedName>
        <fullName evidence="1">Aminopeptidase N-like N-terminal domain-containing protein</fullName>
    </recommendedName>
</protein>
<dbReference type="GO" id="GO:0005737">
    <property type="term" value="C:cytoplasm"/>
    <property type="evidence" value="ECO:0007669"/>
    <property type="project" value="TreeGrafter"/>
</dbReference>
<dbReference type="EMBL" id="KE124883">
    <property type="protein sequence ID" value="EPB75892.1"/>
    <property type="molecule type" value="Genomic_DNA"/>
</dbReference>
<evidence type="ECO:0000313" key="2">
    <source>
        <dbReference type="EMBL" id="EPB75892.1"/>
    </source>
</evidence>
<keyword evidence="3" id="KW-1185">Reference proteome</keyword>
<dbReference type="InterPro" id="IPR045357">
    <property type="entry name" value="Aminopeptidase_N-like_N"/>
</dbReference>
<name>A0A0D6M7Q1_9BILA</name>
<organism evidence="2 3">
    <name type="scientific">Ancylostoma ceylanicum</name>
    <dbReference type="NCBI Taxonomy" id="53326"/>
    <lineage>
        <taxon>Eukaryota</taxon>
        <taxon>Metazoa</taxon>
        <taxon>Ecdysozoa</taxon>
        <taxon>Nematoda</taxon>
        <taxon>Chromadorea</taxon>
        <taxon>Rhabditida</taxon>
        <taxon>Rhabditina</taxon>
        <taxon>Rhabditomorpha</taxon>
        <taxon>Strongyloidea</taxon>
        <taxon>Ancylostomatidae</taxon>
        <taxon>Ancylostomatinae</taxon>
        <taxon>Ancylostoma</taxon>
    </lineage>
</organism>
<dbReference type="Proteomes" id="UP000054495">
    <property type="component" value="Unassembled WGS sequence"/>
</dbReference>
<dbReference type="PRINTS" id="PR00756">
    <property type="entry name" value="ALADIPTASE"/>
</dbReference>
<dbReference type="GO" id="GO:0008270">
    <property type="term" value="F:zinc ion binding"/>
    <property type="evidence" value="ECO:0007669"/>
    <property type="project" value="TreeGrafter"/>
</dbReference>
<reference evidence="2 3" key="1">
    <citation type="submission" date="2013-05" db="EMBL/GenBank/DDBJ databases">
        <title>Draft genome of the parasitic nematode Anyclostoma ceylanicum.</title>
        <authorList>
            <person name="Mitreva M."/>
        </authorList>
    </citation>
    <scope>NUCLEOTIDE SEQUENCE [LARGE SCALE GENOMIC DNA]</scope>
</reference>
<gene>
    <name evidence="2" type="ORF">ANCCEY_04997</name>
</gene>
<dbReference type="GO" id="GO:0005615">
    <property type="term" value="C:extracellular space"/>
    <property type="evidence" value="ECO:0007669"/>
    <property type="project" value="TreeGrafter"/>
</dbReference>
<dbReference type="PANTHER" id="PTHR11533:SF301">
    <property type="entry name" value="AMINOPEPTIDASE"/>
    <property type="match status" value="1"/>
</dbReference>
<dbReference type="Gene3D" id="2.60.40.1730">
    <property type="entry name" value="tricorn interacting facor f3 domain"/>
    <property type="match status" value="1"/>
</dbReference>
<dbReference type="InterPro" id="IPR042097">
    <property type="entry name" value="Aminopeptidase_N-like_N_sf"/>
</dbReference>
<evidence type="ECO:0000313" key="3">
    <source>
        <dbReference type="Proteomes" id="UP000054495"/>
    </source>
</evidence>
<dbReference type="AlphaFoldDB" id="A0A0D6M7Q1"/>
<dbReference type="GO" id="GO:0016020">
    <property type="term" value="C:membrane"/>
    <property type="evidence" value="ECO:0007669"/>
    <property type="project" value="TreeGrafter"/>
</dbReference>
<dbReference type="InterPro" id="IPR001930">
    <property type="entry name" value="Peptidase_M1"/>
</dbReference>
<dbReference type="GO" id="GO:0042277">
    <property type="term" value="F:peptide binding"/>
    <property type="evidence" value="ECO:0007669"/>
    <property type="project" value="TreeGrafter"/>
</dbReference>
<feature type="domain" description="Aminopeptidase N-like N-terminal" evidence="1">
    <location>
        <begin position="2"/>
        <end position="72"/>
    </location>
</feature>
<accession>A0A0D6M7Q1</accession>
<sequence length="131" mass="15021">MAAVSHCEPMEARRIVPCFDEPKYKAVWNVTIIHPNGTKAIANAMELSETTEPNGKWKVSRFRPTPILASYLVALFVSEFDYDETYTNRGVRDVTMKQGQLQQVFYCILTQPELSTTGVKIHQQTYSLYNR</sequence>
<dbReference type="GO" id="GO:0070006">
    <property type="term" value="F:metalloaminopeptidase activity"/>
    <property type="evidence" value="ECO:0007669"/>
    <property type="project" value="TreeGrafter"/>
</dbReference>